<dbReference type="OrthoDB" id="1055148at2759"/>
<evidence type="ECO:0000313" key="9">
    <source>
        <dbReference type="Proteomes" id="UP001148786"/>
    </source>
</evidence>
<proteinExistence type="inferred from homology"/>
<dbReference type="InterPro" id="IPR050364">
    <property type="entry name" value="Cytochrome_P450_fung"/>
</dbReference>
<organism evidence="8 9">
    <name type="scientific">Agrocybe chaxingu</name>
    <dbReference type="NCBI Taxonomy" id="84603"/>
    <lineage>
        <taxon>Eukaryota</taxon>
        <taxon>Fungi</taxon>
        <taxon>Dikarya</taxon>
        <taxon>Basidiomycota</taxon>
        <taxon>Agaricomycotina</taxon>
        <taxon>Agaricomycetes</taxon>
        <taxon>Agaricomycetidae</taxon>
        <taxon>Agaricales</taxon>
        <taxon>Agaricineae</taxon>
        <taxon>Strophariaceae</taxon>
        <taxon>Agrocybe</taxon>
    </lineage>
</organism>
<dbReference type="PANTHER" id="PTHR46300:SF7">
    <property type="entry name" value="P450, PUTATIVE (EUROFUNG)-RELATED"/>
    <property type="match status" value="1"/>
</dbReference>
<keyword evidence="4" id="KW-0479">Metal-binding</keyword>
<dbReference type="SUPFAM" id="SSF48264">
    <property type="entry name" value="Cytochrome P450"/>
    <property type="match status" value="1"/>
</dbReference>
<comment type="similarity">
    <text evidence="2">Belongs to the cytochrome P450 family.</text>
</comment>
<evidence type="ECO:0000256" key="6">
    <source>
        <dbReference type="ARBA" id="ARBA00023004"/>
    </source>
</evidence>
<dbReference type="PANTHER" id="PTHR46300">
    <property type="entry name" value="P450, PUTATIVE (EUROFUNG)-RELATED-RELATED"/>
    <property type="match status" value="1"/>
</dbReference>
<dbReference type="Gene3D" id="1.10.630.10">
    <property type="entry name" value="Cytochrome P450"/>
    <property type="match status" value="1"/>
</dbReference>
<dbReference type="GO" id="GO:0005506">
    <property type="term" value="F:iron ion binding"/>
    <property type="evidence" value="ECO:0007669"/>
    <property type="project" value="InterPro"/>
</dbReference>
<evidence type="ECO:0000256" key="5">
    <source>
        <dbReference type="ARBA" id="ARBA00023002"/>
    </source>
</evidence>
<gene>
    <name evidence="8" type="ORF">NLJ89_g1324</name>
</gene>
<name>A0A9W8N073_9AGAR</name>
<dbReference type="GO" id="GO:0004497">
    <property type="term" value="F:monooxygenase activity"/>
    <property type="evidence" value="ECO:0007669"/>
    <property type="project" value="UniProtKB-KW"/>
</dbReference>
<evidence type="ECO:0000256" key="4">
    <source>
        <dbReference type="ARBA" id="ARBA00022723"/>
    </source>
</evidence>
<evidence type="ECO:0000256" key="2">
    <source>
        <dbReference type="ARBA" id="ARBA00010617"/>
    </source>
</evidence>
<comment type="caution">
    <text evidence="8">The sequence shown here is derived from an EMBL/GenBank/DDBJ whole genome shotgun (WGS) entry which is preliminary data.</text>
</comment>
<keyword evidence="7" id="KW-0503">Monooxygenase</keyword>
<dbReference type="EMBL" id="JANKHO010000067">
    <property type="protein sequence ID" value="KAJ3516116.1"/>
    <property type="molecule type" value="Genomic_DNA"/>
</dbReference>
<dbReference type="AlphaFoldDB" id="A0A9W8N073"/>
<evidence type="ECO:0000256" key="7">
    <source>
        <dbReference type="ARBA" id="ARBA00023033"/>
    </source>
</evidence>
<evidence type="ECO:0000313" key="8">
    <source>
        <dbReference type="EMBL" id="KAJ3516116.1"/>
    </source>
</evidence>
<sequence>MGKHIVVLDTSEAATDLLGKHSSIYSARPRLVVANELMGWDFGMGFMTYGDRCAVTEHRPQLLRASGNLLNRFLDFADEHVITNVRHMAGETILSVAYGIEVKQRDDPYIAISEENVEAVTIAAIPGTFLVDGIPLLKYVPSWFPGTNWKRKAKEWRDSSIMMINLPFEVVKRDI</sequence>
<keyword evidence="3" id="KW-0349">Heme</keyword>
<dbReference type="GO" id="GO:0020037">
    <property type="term" value="F:heme binding"/>
    <property type="evidence" value="ECO:0007669"/>
    <property type="project" value="InterPro"/>
</dbReference>
<evidence type="ECO:0000256" key="3">
    <source>
        <dbReference type="ARBA" id="ARBA00022617"/>
    </source>
</evidence>
<keyword evidence="6" id="KW-0408">Iron</keyword>
<dbReference type="Proteomes" id="UP001148786">
    <property type="component" value="Unassembled WGS sequence"/>
</dbReference>
<evidence type="ECO:0000256" key="1">
    <source>
        <dbReference type="ARBA" id="ARBA00001971"/>
    </source>
</evidence>
<accession>A0A9W8N073</accession>
<reference evidence="8" key="1">
    <citation type="submission" date="2022-07" db="EMBL/GenBank/DDBJ databases">
        <title>Genome Sequence of Agrocybe chaxingu.</title>
        <authorList>
            <person name="Buettner E."/>
        </authorList>
    </citation>
    <scope>NUCLEOTIDE SEQUENCE</scope>
    <source>
        <strain evidence="8">MP-N11</strain>
    </source>
</reference>
<dbReference type="InterPro" id="IPR036396">
    <property type="entry name" value="Cyt_P450_sf"/>
</dbReference>
<dbReference type="GO" id="GO:0016705">
    <property type="term" value="F:oxidoreductase activity, acting on paired donors, with incorporation or reduction of molecular oxygen"/>
    <property type="evidence" value="ECO:0007669"/>
    <property type="project" value="InterPro"/>
</dbReference>
<keyword evidence="9" id="KW-1185">Reference proteome</keyword>
<protein>
    <submittedName>
        <fullName evidence="8">Uncharacterized protein</fullName>
    </submittedName>
</protein>
<comment type="cofactor">
    <cofactor evidence="1">
        <name>heme</name>
        <dbReference type="ChEBI" id="CHEBI:30413"/>
    </cofactor>
</comment>
<keyword evidence="5" id="KW-0560">Oxidoreductase</keyword>